<evidence type="ECO:0000256" key="7">
    <source>
        <dbReference type="SAM" id="MobiDB-lite"/>
    </source>
</evidence>
<accession>A0A518CN78</accession>
<sequence>MTEAPRKFGTQCLHAGQEPDSATNSRAVPIYQTTSYVFNDTDHAANLFALKEFGNIYSRIMNPTCDVLEKRLATLHGGSGALAVASGQAAETLAILNIVESGQNIVSSSSLYGGTYNLFHYTFPKMNIGCKFVDQSDPNNFKNAIDENTRALYVETLGNPRGDVPDFEAISKIAHEAGIPLIVDNTLASPYLCRPMEHGADIVVSSCTKFIGGHGTSIGGIIIEKGDFPWDNGKFPTMTEPDPSYHGMKFMETFGPMNIAYIIKARTQGLRDLGAAMSPFNAFQLLQGLETLHLRMERHCSNALAVAEFLDSHPKVSWVNYLGLKSHSNYKLGQKYLPNGSGSVFGFGIAGSTPEEQQANGIKLINSLNLFSHLANVGDAKSLIIHPSSTTHQQLTPEEQASSGVSPDFIRLSIGIEDADDIIGDLKQALDAI</sequence>
<dbReference type="OrthoDB" id="9780685at2"/>
<dbReference type="FunFam" id="3.40.640.10:FF:000035">
    <property type="entry name" value="O-succinylhomoserine sulfhydrylase"/>
    <property type="match status" value="1"/>
</dbReference>
<gene>
    <name evidence="8" type="primary">mdeA</name>
    <name evidence="8" type="ORF">Pla110_23950</name>
</gene>
<dbReference type="GO" id="GO:0018826">
    <property type="term" value="F:methionine gamma-lyase activity"/>
    <property type="evidence" value="ECO:0007669"/>
    <property type="project" value="UniProtKB-EC"/>
</dbReference>
<feature type="modified residue" description="N6-(pyridoxal phosphate)lysine" evidence="5">
    <location>
        <position position="209"/>
    </location>
</feature>
<dbReference type="GO" id="GO:0003961">
    <property type="term" value="F:O-acetylhomoserine aminocarboxypropyltransferase activity"/>
    <property type="evidence" value="ECO:0007669"/>
    <property type="project" value="TreeGrafter"/>
</dbReference>
<dbReference type="SUPFAM" id="SSF53383">
    <property type="entry name" value="PLP-dependent transferases"/>
    <property type="match status" value="1"/>
</dbReference>
<evidence type="ECO:0000256" key="6">
    <source>
        <dbReference type="RuleBase" id="RU362118"/>
    </source>
</evidence>
<evidence type="ECO:0000256" key="3">
    <source>
        <dbReference type="ARBA" id="ARBA00022679"/>
    </source>
</evidence>
<dbReference type="NCBIfam" id="TIGR01326">
    <property type="entry name" value="OAH_OAS_sulfhy"/>
    <property type="match status" value="1"/>
</dbReference>
<dbReference type="RefSeq" id="WP_144995920.1">
    <property type="nucleotide sequence ID" value="NZ_CP036281.1"/>
</dbReference>
<evidence type="ECO:0000313" key="9">
    <source>
        <dbReference type="Proteomes" id="UP000317178"/>
    </source>
</evidence>
<dbReference type="InterPro" id="IPR006235">
    <property type="entry name" value="OAc-hSer/O-AcSer_sulfhydrylase"/>
</dbReference>
<keyword evidence="9" id="KW-1185">Reference proteome</keyword>
<name>A0A518CN78_9PLAN</name>
<evidence type="ECO:0000256" key="2">
    <source>
        <dbReference type="ARBA" id="ARBA00009077"/>
    </source>
</evidence>
<dbReference type="Pfam" id="PF01053">
    <property type="entry name" value="Cys_Met_Meta_PP"/>
    <property type="match status" value="1"/>
</dbReference>
<dbReference type="GO" id="GO:0019346">
    <property type="term" value="P:transsulfuration"/>
    <property type="evidence" value="ECO:0007669"/>
    <property type="project" value="InterPro"/>
</dbReference>
<dbReference type="PANTHER" id="PTHR43797:SF2">
    <property type="entry name" value="HOMOCYSTEINE_CYSTEINE SYNTHASE"/>
    <property type="match status" value="1"/>
</dbReference>
<feature type="region of interest" description="Disordered" evidence="7">
    <location>
        <begin position="1"/>
        <end position="24"/>
    </location>
</feature>
<keyword evidence="8" id="KW-0456">Lyase</keyword>
<organism evidence="8 9">
    <name type="scientific">Polystyrenella longa</name>
    <dbReference type="NCBI Taxonomy" id="2528007"/>
    <lineage>
        <taxon>Bacteria</taxon>
        <taxon>Pseudomonadati</taxon>
        <taxon>Planctomycetota</taxon>
        <taxon>Planctomycetia</taxon>
        <taxon>Planctomycetales</taxon>
        <taxon>Planctomycetaceae</taxon>
        <taxon>Polystyrenella</taxon>
    </lineage>
</organism>
<keyword evidence="3" id="KW-0808">Transferase</keyword>
<dbReference type="GO" id="GO:0030170">
    <property type="term" value="F:pyridoxal phosphate binding"/>
    <property type="evidence" value="ECO:0007669"/>
    <property type="project" value="InterPro"/>
</dbReference>
<dbReference type="Gene3D" id="3.40.640.10">
    <property type="entry name" value="Type I PLP-dependent aspartate aminotransferase-like (Major domain)"/>
    <property type="match status" value="1"/>
</dbReference>
<reference evidence="8 9" key="1">
    <citation type="submission" date="2019-02" db="EMBL/GenBank/DDBJ databases">
        <title>Deep-cultivation of Planctomycetes and their phenomic and genomic characterization uncovers novel biology.</title>
        <authorList>
            <person name="Wiegand S."/>
            <person name="Jogler M."/>
            <person name="Boedeker C."/>
            <person name="Pinto D."/>
            <person name="Vollmers J."/>
            <person name="Rivas-Marin E."/>
            <person name="Kohn T."/>
            <person name="Peeters S.H."/>
            <person name="Heuer A."/>
            <person name="Rast P."/>
            <person name="Oberbeckmann S."/>
            <person name="Bunk B."/>
            <person name="Jeske O."/>
            <person name="Meyerdierks A."/>
            <person name="Storesund J.E."/>
            <person name="Kallscheuer N."/>
            <person name="Luecker S."/>
            <person name="Lage O.M."/>
            <person name="Pohl T."/>
            <person name="Merkel B.J."/>
            <person name="Hornburger P."/>
            <person name="Mueller R.-W."/>
            <person name="Bruemmer F."/>
            <person name="Labrenz M."/>
            <person name="Spormann A.M."/>
            <person name="Op den Camp H."/>
            <person name="Overmann J."/>
            <person name="Amann R."/>
            <person name="Jetten M.S.M."/>
            <person name="Mascher T."/>
            <person name="Medema M.H."/>
            <person name="Devos D.P."/>
            <person name="Kaster A.-K."/>
            <person name="Ovreas L."/>
            <person name="Rohde M."/>
            <person name="Galperin M.Y."/>
            <person name="Jogler C."/>
        </authorList>
    </citation>
    <scope>NUCLEOTIDE SEQUENCE [LARGE SCALE GENOMIC DNA]</scope>
    <source>
        <strain evidence="8 9">Pla110</strain>
    </source>
</reference>
<dbReference type="PANTHER" id="PTHR43797">
    <property type="entry name" value="HOMOCYSTEINE/CYSTEINE SYNTHASE"/>
    <property type="match status" value="1"/>
</dbReference>
<protein>
    <submittedName>
        <fullName evidence="8">Methionine gamma-lyase</fullName>
        <ecNumber evidence="8">4.4.1.11</ecNumber>
    </submittedName>
</protein>
<evidence type="ECO:0000313" key="8">
    <source>
        <dbReference type="EMBL" id="QDU80663.1"/>
    </source>
</evidence>
<dbReference type="InterPro" id="IPR015421">
    <property type="entry name" value="PyrdxlP-dep_Trfase_major"/>
</dbReference>
<dbReference type="InterPro" id="IPR015422">
    <property type="entry name" value="PyrdxlP-dep_Trfase_small"/>
</dbReference>
<evidence type="ECO:0000256" key="1">
    <source>
        <dbReference type="ARBA" id="ARBA00001933"/>
    </source>
</evidence>
<dbReference type="PIRSF" id="PIRSF001434">
    <property type="entry name" value="CGS"/>
    <property type="match status" value="1"/>
</dbReference>
<dbReference type="InterPro" id="IPR000277">
    <property type="entry name" value="Cys/Met-Metab_PyrdxlP-dep_enz"/>
</dbReference>
<dbReference type="GO" id="GO:0006535">
    <property type="term" value="P:cysteine biosynthetic process from serine"/>
    <property type="evidence" value="ECO:0007669"/>
    <property type="project" value="TreeGrafter"/>
</dbReference>
<evidence type="ECO:0000256" key="4">
    <source>
        <dbReference type="ARBA" id="ARBA00022898"/>
    </source>
</evidence>
<dbReference type="InterPro" id="IPR015424">
    <property type="entry name" value="PyrdxlP-dep_Trfase"/>
</dbReference>
<dbReference type="InterPro" id="IPR054542">
    <property type="entry name" value="Cys_met_metab_PP"/>
</dbReference>
<evidence type="ECO:0000256" key="5">
    <source>
        <dbReference type="PIRSR" id="PIRSR001434-2"/>
    </source>
</evidence>
<dbReference type="Gene3D" id="3.90.1150.10">
    <property type="entry name" value="Aspartate Aminotransferase, domain 1"/>
    <property type="match status" value="1"/>
</dbReference>
<dbReference type="CDD" id="cd00614">
    <property type="entry name" value="CGS_like"/>
    <property type="match status" value="1"/>
</dbReference>
<dbReference type="PROSITE" id="PS00868">
    <property type="entry name" value="CYS_MET_METAB_PP"/>
    <property type="match status" value="1"/>
</dbReference>
<dbReference type="AlphaFoldDB" id="A0A518CN78"/>
<comment type="cofactor">
    <cofactor evidence="1 6">
        <name>pyridoxal 5'-phosphate</name>
        <dbReference type="ChEBI" id="CHEBI:597326"/>
    </cofactor>
</comment>
<dbReference type="Proteomes" id="UP000317178">
    <property type="component" value="Chromosome"/>
</dbReference>
<dbReference type="GO" id="GO:0071269">
    <property type="term" value="P:L-homocysteine biosynthetic process"/>
    <property type="evidence" value="ECO:0007669"/>
    <property type="project" value="TreeGrafter"/>
</dbReference>
<keyword evidence="4 5" id="KW-0663">Pyridoxal phosphate</keyword>
<dbReference type="EC" id="4.4.1.11" evidence="8"/>
<comment type="similarity">
    <text evidence="2 6">Belongs to the trans-sulfuration enzymes family.</text>
</comment>
<dbReference type="GO" id="GO:0004124">
    <property type="term" value="F:cysteine synthase activity"/>
    <property type="evidence" value="ECO:0007669"/>
    <property type="project" value="TreeGrafter"/>
</dbReference>
<dbReference type="EMBL" id="CP036281">
    <property type="protein sequence ID" value="QDU80663.1"/>
    <property type="molecule type" value="Genomic_DNA"/>
</dbReference>
<proteinExistence type="inferred from homology"/>
<dbReference type="GO" id="GO:0005737">
    <property type="term" value="C:cytoplasm"/>
    <property type="evidence" value="ECO:0007669"/>
    <property type="project" value="TreeGrafter"/>
</dbReference>
<dbReference type="KEGG" id="plon:Pla110_23950"/>